<dbReference type="AlphaFoldDB" id="A0A4U5QEJ6"/>
<dbReference type="InterPro" id="IPR036047">
    <property type="entry name" value="F-box-like_dom_sf"/>
</dbReference>
<evidence type="ECO:0000313" key="2">
    <source>
        <dbReference type="EMBL" id="TKS08924.1"/>
    </source>
</evidence>
<dbReference type="InterPro" id="IPR044809">
    <property type="entry name" value="AUF1-like"/>
</dbReference>
<accession>A0A4U5QEJ6</accession>
<dbReference type="PANTHER" id="PTHR31215">
    <property type="entry name" value="OS05G0510400 PROTEIN-RELATED"/>
    <property type="match status" value="1"/>
</dbReference>
<dbReference type="Gene3D" id="1.20.1280.50">
    <property type="match status" value="1"/>
</dbReference>
<feature type="domain" description="F-box" evidence="1">
    <location>
        <begin position="25"/>
        <end position="63"/>
    </location>
</feature>
<protein>
    <recommendedName>
        <fullName evidence="1">F-box domain-containing protein</fullName>
    </recommendedName>
</protein>
<dbReference type="EMBL" id="RCHU01000292">
    <property type="protein sequence ID" value="TKS08924.1"/>
    <property type="molecule type" value="Genomic_DNA"/>
</dbReference>
<reference evidence="2" key="1">
    <citation type="submission" date="2018-10" db="EMBL/GenBank/DDBJ databases">
        <title>Population genomic analysis revealed the cold adaptation of white poplar.</title>
        <authorList>
            <person name="Liu Y.-J."/>
        </authorList>
    </citation>
    <scope>NUCLEOTIDE SEQUENCE [LARGE SCALE GENOMIC DNA]</scope>
    <source>
        <strain evidence="2">PAL-ZL1</strain>
    </source>
</reference>
<gene>
    <name evidence="2" type="ORF">D5086_0000102230</name>
</gene>
<dbReference type="InterPro" id="IPR001810">
    <property type="entry name" value="F-box_dom"/>
</dbReference>
<organism evidence="2">
    <name type="scientific">Populus alba</name>
    <name type="common">White poplar</name>
    <dbReference type="NCBI Taxonomy" id="43335"/>
    <lineage>
        <taxon>Eukaryota</taxon>
        <taxon>Viridiplantae</taxon>
        <taxon>Streptophyta</taxon>
        <taxon>Embryophyta</taxon>
        <taxon>Tracheophyta</taxon>
        <taxon>Spermatophyta</taxon>
        <taxon>Magnoliopsida</taxon>
        <taxon>eudicotyledons</taxon>
        <taxon>Gunneridae</taxon>
        <taxon>Pentapetalae</taxon>
        <taxon>rosids</taxon>
        <taxon>fabids</taxon>
        <taxon>Malpighiales</taxon>
        <taxon>Salicaceae</taxon>
        <taxon>Saliceae</taxon>
        <taxon>Populus</taxon>
    </lineage>
</organism>
<evidence type="ECO:0000259" key="1">
    <source>
        <dbReference type="Pfam" id="PF12937"/>
    </source>
</evidence>
<dbReference type="Pfam" id="PF12937">
    <property type="entry name" value="F-box-like"/>
    <property type="match status" value="1"/>
</dbReference>
<dbReference type="SUPFAM" id="SSF81383">
    <property type="entry name" value="F-box domain"/>
    <property type="match status" value="1"/>
</dbReference>
<comment type="caution">
    <text evidence="2">The sequence shown here is derived from an EMBL/GenBank/DDBJ whole genome shotgun (WGS) entry which is preliminary data.</text>
</comment>
<proteinExistence type="predicted"/>
<name>A0A4U5QEJ6_POPAL</name>
<sequence length="316" mass="36078">MTRSIETKQCGRSLDHNSDELKDNFSELPEDIILTIVEKIGDTKTLVLCSVVSKQWQDIVSKTETISVRVLPYPSCGDGFPCSESHNHLPPSEVPGLMKVFAKVKSLKIKLCTFPTLNPRNQADNLLMIKAMIYGDDIRIDSCYAVKVGFLRRRMIVAMDRFFNPMLSQHPISYASDVCLDVILQHRPGTLSSIVISFVKMQDFYGKKVFMTRKMRDLYNGKVFMTRKQLDDFTNLPPKASVEGWLEDARNSVYQLKSSINNGWSRDELWHVKHWESLHTGDTVMAKRYIDNPTVSEMFVKELLGAAKDDDGDEKQ</sequence>